<evidence type="ECO:0000313" key="12">
    <source>
        <dbReference type="Proteomes" id="UP001151582"/>
    </source>
</evidence>
<evidence type="ECO:0000256" key="7">
    <source>
        <dbReference type="ARBA" id="ARBA00023242"/>
    </source>
</evidence>
<name>A0A9W8B6P3_9FUNG</name>
<evidence type="ECO:0000256" key="6">
    <source>
        <dbReference type="ARBA" id="ARBA00023187"/>
    </source>
</evidence>
<evidence type="ECO:0000313" key="11">
    <source>
        <dbReference type="EMBL" id="KAJ1985136.1"/>
    </source>
</evidence>
<evidence type="ECO:0000259" key="10">
    <source>
        <dbReference type="Pfam" id="PF22782"/>
    </source>
</evidence>
<dbReference type="AlphaFoldDB" id="A0A9W8B6P3"/>
<dbReference type="PANTHER" id="PTHR12786">
    <property type="entry name" value="SPLICING FACTOR SF3A-RELATED"/>
    <property type="match status" value="1"/>
</dbReference>
<dbReference type="PANTHER" id="PTHR12786:SF1">
    <property type="entry name" value="SPLICING REGULATOR SDE2"/>
    <property type="match status" value="1"/>
</dbReference>
<dbReference type="GO" id="GO:0005737">
    <property type="term" value="C:cytoplasm"/>
    <property type="evidence" value="ECO:0007669"/>
    <property type="project" value="UniProtKB-SubCell"/>
</dbReference>
<evidence type="ECO:0000256" key="2">
    <source>
        <dbReference type="ARBA" id="ARBA00004496"/>
    </source>
</evidence>
<evidence type="ECO:0000256" key="5">
    <source>
        <dbReference type="ARBA" id="ARBA00022664"/>
    </source>
</evidence>
<keyword evidence="4" id="KW-0963">Cytoplasm</keyword>
<dbReference type="GO" id="GO:0005634">
    <property type="term" value="C:nucleus"/>
    <property type="evidence" value="ECO:0007669"/>
    <property type="project" value="UniProtKB-SubCell"/>
</dbReference>
<keyword evidence="5" id="KW-0507">mRNA processing</keyword>
<comment type="subcellular location">
    <subcellularLocation>
        <location evidence="2">Cytoplasm</location>
    </subcellularLocation>
    <subcellularLocation>
        <location evidence="1">Nucleus</location>
    </subcellularLocation>
</comment>
<keyword evidence="7" id="KW-0539">Nucleus</keyword>
<feature type="domain" description="SDE2-like" evidence="10">
    <location>
        <begin position="93"/>
        <end position="194"/>
    </location>
</feature>
<evidence type="ECO:0000256" key="4">
    <source>
        <dbReference type="ARBA" id="ARBA00022490"/>
    </source>
</evidence>
<organism evidence="11 12">
    <name type="scientific">Dimargaris verticillata</name>
    <dbReference type="NCBI Taxonomy" id="2761393"/>
    <lineage>
        <taxon>Eukaryota</taxon>
        <taxon>Fungi</taxon>
        <taxon>Fungi incertae sedis</taxon>
        <taxon>Zoopagomycota</taxon>
        <taxon>Kickxellomycotina</taxon>
        <taxon>Dimargaritomycetes</taxon>
        <taxon>Dimargaritales</taxon>
        <taxon>Dimargaritaceae</taxon>
        <taxon>Dimargaris</taxon>
    </lineage>
</organism>
<feature type="compositionally biased region" description="Low complexity" evidence="9">
    <location>
        <begin position="199"/>
        <end position="220"/>
    </location>
</feature>
<comment type="caution">
    <text evidence="11">The sequence shown here is derived from an EMBL/GenBank/DDBJ whole genome shotgun (WGS) entry which is preliminary data.</text>
</comment>
<sequence>MSHTEIQVQVPLVMPTGEVGPRTLTYDPRAQGWTAATTLTALKQALAHDLGIPVARQRLCATSGLALPDHCLFVQEAQHEAYWACRMALTVCGGKGGFGSMLRAQGGKMSSHKTTNFDACRDLAGRRIKSKKMADAILESMSEEEKRKADRRFKVQKKIRKGLEEQPPKRHLFDDPNFFKNTEKMGADVKHSVQAALKSATHAESASSTTSSSSTLAAPADLGRWDALPDLSDAEESATSKSG</sequence>
<protein>
    <recommendedName>
        <fullName evidence="10">SDE2-like domain-containing protein</fullName>
    </recommendedName>
</protein>
<dbReference type="EMBL" id="JANBQB010000004">
    <property type="protein sequence ID" value="KAJ1985136.1"/>
    <property type="molecule type" value="Genomic_DNA"/>
</dbReference>
<dbReference type="Proteomes" id="UP001151582">
    <property type="component" value="Unassembled WGS sequence"/>
</dbReference>
<feature type="region of interest" description="Disordered" evidence="9">
    <location>
        <begin position="158"/>
        <end position="178"/>
    </location>
</feature>
<proteinExistence type="inferred from homology"/>
<dbReference type="GO" id="GO:0006397">
    <property type="term" value="P:mRNA processing"/>
    <property type="evidence" value="ECO:0007669"/>
    <property type="project" value="UniProtKB-KW"/>
</dbReference>
<comment type="similarity">
    <text evidence="3">Belongs to the SDE2 family.</text>
</comment>
<dbReference type="GO" id="GO:0008380">
    <property type="term" value="P:RNA splicing"/>
    <property type="evidence" value="ECO:0007669"/>
    <property type="project" value="UniProtKB-KW"/>
</dbReference>
<dbReference type="InterPro" id="IPR053822">
    <property type="entry name" value="SDE2-like_dom"/>
</dbReference>
<gene>
    <name evidence="11" type="ORF">H4R34_000213</name>
</gene>
<dbReference type="InterPro" id="IPR051421">
    <property type="entry name" value="RNA_Proc_DNA_Dmg_Regulator"/>
</dbReference>
<evidence type="ECO:0000256" key="1">
    <source>
        <dbReference type="ARBA" id="ARBA00004123"/>
    </source>
</evidence>
<reference evidence="11" key="1">
    <citation type="submission" date="2022-07" db="EMBL/GenBank/DDBJ databases">
        <title>Phylogenomic reconstructions and comparative analyses of Kickxellomycotina fungi.</title>
        <authorList>
            <person name="Reynolds N.K."/>
            <person name="Stajich J.E."/>
            <person name="Barry K."/>
            <person name="Grigoriev I.V."/>
            <person name="Crous P."/>
            <person name="Smith M.E."/>
        </authorList>
    </citation>
    <scope>NUCLEOTIDE SEQUENCE</scope>
    <source>
        <strain evidence="11">RSA 567</strain>
    </source>
</reference>
<feature type="region of interest" description="Disordered" evidence="9">
    <location>
        <begin position="196"/>
        <end position="221"/>
    </location>
</feature>
<dbReference type="Pfam" id="PF22782">
    <property type="entry name" value="SDE2"/>
    <property type="match status" value="1"/>
</dbReference>
<keyword evidence="12" id="KW-1185">Reference proteome</keyword>
<evidence type="ECO:0000256" key="8">
    <source>
        <dbReference type="ARBA" id="ARBA00023306"/>
    </source>
</evidence>
<evidence type="ECO:0000256" key="3">
    <source>
        <dbReference type="ARBA" id="ARBA00008726"/>
    </source>
</evidence>
<dbReference type="OrthoDB" id="547031at2759"/>
<feature type="compositionally biased region" description="Basic and acidic residues" evidence="9">
    <location>
        <begin position="161"/>
        <end position="174"/>
    </location>
</feature>
<evidence type="ECO:0000256" key="9">
    <source>
        <dbReference type="SAM" id="MobiDB-lite"/>
    </source>
</evidence>
<accession>A0A9W8B6P3</accession>
<keyword evidence="6" id="KW-0508">mRNA splicing</keyword>
<keyword evidence="8" id="KW-0131">Cell cycle</keyword>